<evidence type="ECO:0000313" key="4">
    <source>
        <dbReference type="Proteomes" id="UP000002058"/>
    </source>
</evidence>
<sequence>MSQAASSGHPEIGGLSTQGQCSALSLADEKPCQAAATSVNGLFCGLHARQCHGLYVGYKRRNAKLDELRASPPKTLANRPMKLANDFFKDIEDEKVLLEIHNYFLQQYRLLDRVIKARKLHHCHFYVQNMDYGHQKYLDTLLNIKLTVTKALERIDIQITVVLYQKQKWFQWVRQCQEDDEKARDNEKRKIKREAALFRRQAKEVERRLRDLRSKEEAIRQEQFLEQAYQERLAESDEDWDPIEDMVENERDSYTDIIKHFLWLNNCDLEDGDPAKPDDCEPSSVREETEHEVTCAAPQPIASSKRKKKGKKGKQPSTTSSTDESSNISDVLTIRSKSTSSKANTLSDGQKPDIERIESREEIRKRLTEGMKIDIPNVVGLCLERREDGTNVMADRMPAFEEEEADRLLDEITAIKGYLFCRLLLSSPVLLAVALRVGTIEEFFRDPEVTATDLRDLCLKMEQPQLQDIRDACADFFRGNEDDEPSNANRDDIVSESEDDDDHWPVKRSKKGIPDKWEPKRNKASKRQKKSREANEPDTDVVQEPGAPIDFGKIESTSSPSKSVRVKLCGRLIYYYPSERSMSRGGWLHFSIIAKDCSLYKAVELCKSWDEFFELNVLAVNFYFPSPSWLRWIGNATKTQLLMMGFIPSFINANAEALTFSNNERIRGCGRIHATREVRNFVCGQMRRDDPVSRRFIQYVAMQSSRMMIVVRDAKSGRILTKPPDSAAWLVRERVGHGRASKTPWKTLKCVDKKFFDEMDELRAFRLGFNNFYDVYIWSAIPGDSFDALYSALLEMLFKAQRVERPADHYDAAASILKTLVVDKKTRRARDIRPNDNQPNLYDTYHSDQVSFVFRNNTGNVMSETPRSLIYNAADKLEDEVLFPDQFNGETENEIVAIKNKLHAFEHGEVKNLLKCFAHDLETDEEYESDVHGSEAFDEDDWSTSDGESTGAPSLEGDEDEGTEEEDLKEGEGLEEQNAKDIERQALSAIPGLQELCDASDEAKKILDSFGPGPLDNLSYDSSMKIEFEIFLERHKARVFKDSWHKADLEPGAPERWEEYLTLRDDASATLHLAAATIAQCWNTLKFLDYHPETHRNVRRDIRQAYVMTSLFFPIGHLFFEGKSGPKWKDSLLFKQEERGKTLPDRRGYRSGRYREEKFFKQLDDLRSRCVIENRHMADISPLEWDIVVRPKIARLFKEGVIGICYSDSNVVPGDAFAGFEEGRDPDLFFDFRPTIEATTMPPGREDPTKITVDSLRGKLRSFSLTRQNARFSFLRLWSAPHFYPLMFSAQNRHPTSFGDLIGRIWEWKFIPKDMPFSEWSIHFNLCQRLEPYRRVLRDKVIVKRDMVLIMGENEEEILQLTAAVTFVIQTRPWRLEVDYWKSFINVDIGFMNTLQDGWYD</sequence>
<organism evidence="3 4">
    <name type="scientific">Uncinocarpus reesii (strain UAMH 1704)</name>
    <dbReference type="NCBI Taxonomy" id="336963"/>
    <lineage>
        <taxon>Eukaryota</taxon>
        <taxon>Fungi</taxon>
        <taxon>Dikarya</taxon>
        <taxon>Ascomycota</taxon>
        <taxon>Pezizomycotina</taxon>
        <taxon>Eurotiomycetes</taxon>
        <taxon>Eurotiomycetidae</taxon>
        <taxon>Onygenales</taxon>
        <taxon>Onygenaceae</taxon>
        <taxon>Uncinocarpus</taxon>
    </lineage>
</organism>
<evidence type="ECO:0000313" key="3">
    <source>
        <dbReference type="EMBL" id="EEP82860.1"/>
    </source>
</evidence>
<gene>
    <name evidence="3" type="ORF">UREG_07725</name>
</gene>
<dbReference type="eggNOG" id="ENOG502SUXG">
    <property type="taxonomic scope" value="Eukaryota"/>
</dbReference>
<feature type="coiled-coil region" evidence="1">
    <location>
        <begin position="188"/>
        <end position="222"/>
    </location>
</feature>
<feature type="compositionally biased region" description="Basic and acidic residues" evidence="2">
    <location>
        <begin position="512"/>
        <end position="521"/>
    </location>
</feature>
<dbReference type="RefSeq" id="XP_002582952.1">
    <property type="nucleotide sequence ID" value="XM_002582906.1"/>
</dbReference>
<dbReference type="GeneID" id="8439741"/>
<evidence type="ECO:0000256" key="2">
    <source>
        <dbReference type="SAM" id="MobiDB-lite"/>
    </source>
</evidence>
<dbReference type="Proteomes" id="UP000002058">
    <property type="component" value="Unassembled WGS sequence"/>
</dbReference>
<reference evidence="4" key="1">
    <citation type="journal article" date="2009" name="Genome Res.">
        <title>Comparative genomic analyses of the human fungal pathogens Coccidioides and their relatives.</title>
        <authorList>
            <person name="Sharpton T.J."/>
            <person name="Stajich J.E."/>
            <person name="Rounsley S.D."/>
            <person name="Gardner M.J."/>
            <person name="Wortman J.R."/>
            <person name="Jordar V.S."/>
            <person name="Maiti R."/>
            <person name="Kodira C.D."/>
            <person name="Neafsey D.E."/>
            <person name="Zeng Q."/>
            <person name="Hung C.-Y."/>
            <person name="McMahan C."/>
            <person name="Muszewska A."/>
            <person name="Grynberg M."/>
            <person name="Mandel M.A."/>
            <person name="Kellner E.M."/>
            <person name="Barker B.M."/>
            <person name="Galgiani J.N."/>
            <person name="Orbach M.J."/>
            <person name="Kirkland T.N."/>
            <person name="Cole G.T."/>
            <person name="Henn M.R."/>
            <person name="Birren B.W."/>
            <person name="Taylor J.W."/>
        </authorList>
    </citation>
    <scope>NUCLEOTIDE SEQUENCE [LARGE SCALE GENOMIC DNA]</scope>
    <source>
        <strain evidence="4">UAMH 1704</strain>
    </source>
</reference>
<feature type="compositionally biased region" description="Basic residues" evidence="2">
    <location>
        <begin position="304"/>
        <end position="314"/>
    </location>
</feature>
<feature type="compositionally biased region" description="Acidic residues" evidence="2">
    <location>
        <begin position="956"/>
        <end position="975"/>
    </location>
</feature>
<feature type="region of interest" description="Disordered" evidence="2">
    <location>
        <begin position="274"/>
        <end position="357"/>
    </location>
</feature>
<dbReference type="VEuPathDB" id="FungiDB:UREG_07725"/>
<evidence type="ECO:0000256" key="1">
    <source>
        <dbReference type="SAM" id="Coils"/>
    </source>
</evidence>
<accession>C4JZX4</accession>
<protein>
    <submittedName>
        <fullName evidence="3">Uncharacterized protein</fullName>
    </submittedName>
</protein>
<feature type="compositionally biased region" description="Basic and acidic residues" evidence="2">
    <location>
        <begin position="274"/>
        <end position="293"/>
    </location>
</feature>
<proteinExistence type="predicted"/>
<dbReference type="InParanoid" id="C4JZX4"/>
<feature type="compositionally biased region" description="Polar residues" evidence="2">
    <location>
        <begin position="323"/>
        <end position="348"/>
    </location>
</feature>
<keyword evidence="1" id="KW-0175">Coiled coil</keyword>
<dbReference type="KEGG" id="ure:UREG_07725"/>
<dbReference type="OMA" id="CRNWAEF"/>
<keyword evidence="4" id="KW-1185">Reference proteome</keyword>
<dbReference type="OrthoDB" id="5326588at2759"/>
<dbReference type="EMBL" id="CH476619">
    <property type="protein sequence ID" value="EEP82860.1"/>
    <property type="molecule type" value="Genomic_DNA"/>
</dbReference>
<feature type="region of interest" description="Disordered" evidence="2">
    <location>
        <begin position="477"/>
        <end position="556"/>
    </location>
</feature>
<dbReference type="HOGENOM" id="CLU_002757_0_0_1"/>
<name>C4JZX4_UNCRE</name>
<feature type="region of interest" description="Disordered" evidence="2">
    <location>
        <begin position="927"/>
        <end position="978"/>
    </location>
</feature>